<comment type="subcellular location">
    <subcellularLocation>
        <location evidence="1">Membrane</location>
        <topology evidence="1">Single-pass membrane protein</topology>
    </subcellularLocation>
</comment>
<evidence type="ECO:0000256" key="6">
    <source>
        <dbReference type="ARBA" id="ARBA00023180"/>
    </source>
</evidence>
<protein>
    <recommendedName>
        <fullName evidence="9">WSC domain-containing protein</fullName>
    </recommendedName>
</protein>
<feature type="compositionally biased region" description="Low complexity" evidence="7">
    <location>
        <begin position="1150"/>
        <end position="1163"/>
    </location>
</feature>
<sequence length="1613" mass="172020">MKLTALLLSAILGLADGLASTDTITWGGDNSRAGYFTNHNMDPAVVGSSSFGQVWQTALPGNYMDVKEQAFAQPLVYTPSGGDTQYVYYATTQNNLYKIDAKTGAIVSQRNLAVPFLTADLDGCLDINPTVGVIGTGVIDPETDTLYLTTKTYVDQAKTKTAQGRAAGRYLIQAIDTKTLESRPGFPVDLEGITARNAPERVFHGGVINQRPGLLQQGQFIYIAFGSHCVQFDFTGWVIGIDKATGQLVERFSTMGPDVPLRIKGASIWMSGGGITADDAGSIFYSTGNGYASQLATVPVNGFQPPSALEEAVVHMTMDEDGSLNLVDFFMPHEKQQLDGGDQDLGTTPIELLPSDFSCGNVRRMGVITGKSGRTYWLNMDNLGGYRNGKGEFGMDDIIDIYQHQNSVYSGAGVYPLEGGYIYIHVIQFPTVVFKFSCNNGVARFTKVAESPDVNAYVLGVGHGTVTSLGGQPGTGLVWVTDVQQRHLKIYDAIPVGDKLNLLHSFVVPGVVKFSRPVFGDGMVYFGTNQGYLYAYGSTLKTPVNCTAPVEFKAANIRAESAELALTCTAIVATTVTAADLETGHDFSITSKPEFPLVLTAGTKFTVEAKFKPQRVGLLRDNIVLSYTGTVEGYSKNAKAAVSGTGASSDALLSVSPSQVSFVNIVASSEPNGLKETVMITNQGSSSLSIDSVQYSQSADGPWTTWTGSGDLSVSNFTVANIPHSIAAHDSVALRVTFDSTVPGNSTAFLKLSSNGGDSTVVISGSAGSAPQALIEFEKPDKSGWVTYDPDVPFNFGEVMQNTARSLLFRVSNNGPADSVRLSITVSKPPIGSNSIIRAANSVDLGEGTVILPGESQTAVLTCAVPKSQWNVDSYNGSVTWTMNTNDLVMSKQVFEFFCEAITEQAPPLLGDGQGKYRYIGCFKENNPGRQLANMHYSHADSVNADCIAACDDKGSAFCGTQYHRECWGGNVIPRERVDDGNCNFHCSGALDQTCGGNGVNELHGGSFISLFVDSEKWNGDYSQPADGAGDAGGVGGDVPAAEAPKANPGTEGYVHLGCYTEVDGRALPIVGQAASMDVAGCVSACKKQSLGHAGVQYGGECWCGDQLAAASRAAPLDECNIACGDNAAESCGGTARLNVYKLGDGTPNAPAATAPPSTAVPSPKDKRAMVGTWPLPTPTPRPRQVVDQSTFQGCYDQSDEVRSMPLVLSDNTMTPEKCGTSCPDRVYWAVRDGTECYCDNDLEMGTVKVNIKRCNISCPGDPFTFCGGKTVMQLFRRIDPASGNSDTTRLESVSGIATAPPTPANASSTASPGTVQASVAELAPTTRISPVRVGPTVRPIVNERWGYQGCYAEPPNSRALPLALYDPDMTLELCAATCPGRNYFGVEYGSECYCGNTVNEGTTKLLNATECNFLCPGDPATYCGAVLKLQLYQYGVDSIPPGIDWPPSLPVPSRATPASSWGAGEEASTLLKKVSTDTATDTRLGWVWPTPTPAVWRGNSNFTYYNCVAEPASGRLLNRQVWNDGQLMTAQRCVARCTDYDWAGLEYGRECWCSNLLFIQTPLTVYGSHNRTEAECDILCTGDPLEFCGGRARMTLYINSRLLRMAAESDYR</sequence>
<gene>
    <name evidence="10" type="ORF">S7711_02700</name>
</gene>
<evidence type="ECO:0000256" key="4">
    <source>
        <dbReference type="ARBA" id="ARBA00022989"/>
    </source>
</evidence>
<dbReference type="HOGENOM" id="CLU_000702_0_0_1"/>
<evidence type="ECO:0000256" key="5">
    <source>
        <dbReference type="ARBA" id="ARBA00023136"/>
    </source>
</evidence>
<feature type="domain" description="WSC" evidence="9">
    <location>
        <begin position="1053"/>
        <end position="1144"/>
    </location>
</feature>
<dbReference type="SMART" id="SM00321">
    <property type="entry name" value="WSC"/>
    <property type="match status" value="5"/>
</dbReference>
<feature type="region of interest" description="Disordered" evidence="7">
    <location>
        <begin position="1023"/>
        <end position="1047"/>
    </location>
</feature>
<feature type="signal peptide" evidence="8">
    <location>
        <begin position="1"/>
        <end position="17"/>
    </location>
</feature>
<evidence type="ECO:0000256" key="7">
    <source>
        <dbReference type="SAM" id="MobiDB-lite"/>
    </source>
</evidence>
<feature type="compositionally biased region" description="Polar residues" evidence="7">
    <location>
        <begin position="1283"/>
        <end position="1292"/>
    </location>
</feature>
<keyword evidence="6" id="KW-0325">Glycoprotein</keyword>
<feature type="domain" description="WSC" evidence="9">
    <location>
        <begin position="1502"/>
        <end position="1601"/>
    </location>
</feature>
<dbReference type="InterPro" id="IPR051836">
    <property type="entry name" value="Kremen_rcpt"/>
</dbReference>
<dbReference type="PANTHER" id="PTHR24269">
    <property type="entry name" value="KREMEN PROTEIN"/>
    <property type="match status" value="1"/>
</dbReference>
<dbReference type="Gene3D" id="2.60.40.10">
    <property type="entry name" value="Immunoglobulins"/>
    <property type="match status" value="1"/>
</dbReference>
<keyword evidence="5" id="KW-0472">Membrane</keyword>
<reference evidence="10 11" key="1">
    <citation type="journal article" date="2014" name="BMC Genomics">
        <title>Comparative genome sequencing reveals chemotype-specific gene clusters in the toxigenic black mold Stachybotrys.</title>
        <authorList>
            <person name="Semeiks J."/>
            <person name="Borek D."/>
            <person name="Otwinowski Z."/>
            <person name="Grishin N.V."/>
        </authorList>
    </citation>
    <scope>NUCLEOTIDE SEQUENCE [LARGE SCALE GENOMIC DNA]</scope>
    <source>
        <strain evidence="11">CBS 109288 / IBT 7711</strain>
    </source>
</reference>
<proteinExistence type="predicted"/>
<evidence type="ECO:0000256" key="1">
    <source>
        <dbReference type="ARBA" id="ARBA00004167"/>
    </source>
</evidence>
<feature type="region of interest" description="Disordered" evidence="7">
    <location>
        <begin position="1281"/>
        <end position="1312"/>
    </location>
</feature>
<keyword evidence="3 8" id="KW-0732">Signal</keyword>
<organism evidence="10 11">
    <name type="scientific">Stachybotrys chartarum (strain CBS 109288 / IBT 7711)</name>
    <name type="common">Toxic black mold</name>
    <name type="synonym">Stilbospora chartarum</name>
    <dbReference type="NCBI Taxonomy" id="1280523"/>
    <lineage>
        <taxon>Eukaryota</taxon>
        <taxon>Fungi</taxon>
        <taxon>Dikarya</taxon>
        <taxon>Ascomycota</taxon>
        <taxon>Pezizomycotina</taxon>
        <taxon>Sordariomycetes</taxon>
        <taxon>Hypocreomycetidae</taxon>
        <taxon>Hypocreales</taxon>
        <taxon>Stachybotryaceae</taxon>
        <taxon>Stachybotrys</taxon>
    </lineage>
</organism>
<evidence type="ECO:0000256" key="3">
    <source>
        <dbReference type="ARBA" id="ARBA00022729"/>
    </source>
</evidence>
<keyword evidence="2" id="KW-0812">Transmembrane</keyword>
<evidence type="ECO:0000259" key="9">
    <source>
        <dbReference type="PROSITE" id="PS51212"/>
    </source>
</evidence>
<dbReference type="Proteomes" id="UP000028045">
    <property type="component" value="Unassembled WGS sequence"/>
</dbReference>
<keyword evidence="4" id="KW-1133">Transmembrane helix</keyword>
<dbReference type="EMBL" id="KL648432">
    <property type="protein sequence ID" value="KEY70542.1"/>
    <property type="molecule type" value="Genomic_DNA"/>
</dbReference>
<evidence type="ECO:0000256" key="8">
    <source>
        <dbReference type="SAM" id="SignalP"/>
    </source>
</evidence>
<dbReference type="InterPro" id="IPR011047">
    <property type="entry name" value="Quinoprotein_ADH-like_sf"/>
</dbReference>
<dbReference type="OrthoDB" id="5985073at2759"/>
<dbReference type="InterPro" id="IPR002889">
    <property type="entry name" value="WSC_carb-bd"/>
</dbReference>
<name>A0A084AZ13_STACB</name>
<evidence type="ECO:0000313" key="10">
    <source>
        <dbReference type="EMBL" id="KEY70542.1"/>
    </source>
</evidence>
<evidence type="ECO:0000313" key="11">
    <source>
        <dbReference type="Proteomes" id="UP000028045"/>
    </source>
</evidence>
<dbReference type="PROSITE" id="PS51212">
    <property type="entry name" value="WSC"/>
    <property type="match status" value="5"/>
</dbReference>
<feature type="chain" id="PRO_5001771442" description="WSC domain-containing protein" evidence="8">
    <location>
        <begin position="18"/>
        <end position="1613"/>
    </location>
</feature>
<dbReference type="Pfam" id="PF01822">
    <property type="entry name" value="WSC"/>
    <property type="match status" value="5"/>
</dbReference>
<feature type="domain" description="WSC" evidence="9">
    <location>
        <begin position="916"/>
        <end position="1009"/>
    </location>
</feature>
<dbReference type="SUPFAM" id="SSF50998">
    <property type="entry name" value="Quinoprotein alcohol dehydrogenase-like"/>
    <property type="match status" value="1"/>
</dbReference>
<accession>A0A084AZ13</accession>
<feature type="domain" description="WSC" evidence="9">
    <location>
        <begin position="1345"/>
        <end position="1436"/>
    </location>
</feature>
<feature type="region of interest" description="Disordered" evidence="7">
    <location>
        <begin position="1148"/>
        <end position="1168"/>
    </location>
</feature>
<dbReference type="InterPro" id="IPR013783">
    <property type="entry name" value="Ig-like_fold"/>
</dbReference>
<keyword evidence="11" id="KW-1185">Reference proteome</keyword>
<dbReference type="InterPro" id="IPR015943">
    <property type="entry name" value="WD40/YVTN_repeat-like_dom_sf"/>
</dbReference>
<dbReference type="PANTHER" id="PTHR24269:SF16">
    <property type="entry name" value="PROTEIN SLG1"/>
    <property type="match status" value="1"/>
</dbReference>
<evidence type="ECO:0000256" key="2">
    <source>
        <dbReference type="ARBA" id="ARBA00022692"/>
    </source>
</evidence>
<dbReference type="Gene3D" id="2.130.10.10">
    <property type="entry name" value="YVTN repeat-like/Quinoprotein amine dehydrogenase"/>
    <property type="match status" value="1"/>
</dbReference>
<feature type="domain" description="WSC" evidence="9">
    <location>
        <begin position="1189"/>
        <end position="1279"/>
    </location>
</feature>
<dbReference type="GO" id="GO:0005886">
    <property type="term" value="C:plasma membrane"/>
    <property type="evidence" value="ECO:0007669"/>
    <property type="project" value="TreeGrafter"/>
</dbReference>